<evidence type="ECO:0000313" key="7">
    <source>
        <dbReference type="Proteomes" id="UP001501637"/>
    </source>
</evidence>
<dbReference type="Proteomes" id="UP001501637">
    <property type="component" value="Unassembled WGS sequence"/>
</dbReference>
<evidence type="ECO:0000256" key="1">
    <source>
        <dbReference type="ARBA" id="ARBA00023015"/>
    </source>
</evidence>
<sequence length="209" mass="22304">MKQERAGRTRRALLRAAASEFDRLGYSGSSLARIARAAEISMGALTFHFASKGELAAAVREDGEAATRALVDHVAARQERPLQSVVSLTLALVELLERNPSVRAAARLAREGSDEQPAWQCLWAPMIGARLREAPAESLPGVDRTAITDMAVHLVCGVEATLCHRCHPDAPGSNVTMLARVWRQALPDVRLPAGADGEAAIAALTADEP</sequence>
<dbReference type="InterPro" id="IPR023772">
    <property type="entry name" value="DNA-bd_HTH_TetR-type_CS"/>
</dbReference>
<reference evidence="7" key="1">
    <citation type="journal article" date="2019" name="Int. J. Syst. Evol. Microbiol.">
        <title>The Global Catalogue of Microorganisms (GCM) 10K type strain sequencing project: providing services to taxonomists for standard genome sequencing and annotation.</title>
        <authorList>
            <consortium name="The Broad Institute Genomics Platform"/>
            <consortium name="The Broad Institute Genome Sequencing Center for Infectious Disease"/>
            <person name="Wu L."/>
            <person name="Ma J."/>
        </authorList>
    </citation>
    <scope>NUCLEOTIDE SEQUENCE [LARGE SCALE GENOMIC DNA]</scope>
    <source>
        <strain evidence="7">JCM 9092</strain>
    </source>
</reference>
<dbReference type="PANTHER" id="PTHR30055">
    <property type="entry name" value="HTH-TYPE TRANSCRIPTIONAL REGULATOR RUTR"/>
    <property type="match status" value="1"/>
</dbReference>
<protein>
    <recommendedName>
        <fullName evidence="5">HTH tetR-type domain-containing protein</fullName>
    </recommendedName>
</protein>
<keyword evidence="3" id="KW-0804">Transcription</keyword>
<keyword evidence="7" id="KW-1185">Reference proteome</keyword>
<feature type="DNA-binding region" description="H-T-H motif" evidence="4">
    <location>
        <begin position="30"/>
        <end position="49"/>
    </location>
</feature>
<keyword evidence="2 4" id="KW-0238">DNA-binding</keyword>
<dbReference type="InterPro" id="IPR050109">
    <property type="entry name" value="HTH-type_TetR-like_transc_reg"/>
</dbReference>
<dbReference type="RefSeq" id="WP_344522480.1">
    <property type="nucleotide sequence ID" value="NZ_BAAAUG010000073.1"/>
</dbReference>
<dbReference type="SUPFAM" id="SSF46689">
    <property type="entry name" value="Homeodomain-like"/>
    <property type="match status" value="1"/>
</dbReference>
<evidence type="ECO:0000259" key="5">
    <source>
        <dbReference type="PROSITE" id="PS50977"/>
    </source>
</evidence>
<keyword evidence="1" id="KW-0805">Transcription regulation</keyword>
<name>A0ABP6MLY2_9ACTN</name>
<dbReference type="PROSITE" id="PS01081">
    <property type="entry name" value="HTH_TETR_1"/>
    <property type="match status" value="1"/>
</dbReference>
<proteinExistence type="predicted"/>
<feature type="domain" description="HTH tetR-type" evidence="5">
    <location>
        <begin position="7"/>
        <end position="67"/>
    </location>
</feature>
<dbReference type="Pfam" id="PF00440">
    <property type="entry name" value="TetR_N"/>
    <property type="match status" value="1"/>
</dbReference>
<gene>
    <name evidence="6" type="ORF">GCM10010449_41340</name>
</gene>
<organism evidence="6 7">
    <name type="scientific">Streptomyces rectiviolaceus</name>
    <dbReference type="NCBI Taxonomy" id="332591"/>
    <lineage>
        <taxon>Bacteria</taxon>
        <taxon>Bacillati</taxon>
        <taxon>Actinomycetota</taxon>
        <taxon>Actinomycetes</taxon>
        <taxon>Kitasatosporales</taxon>
        <taxon>Streptomycetaceae</taxon>
        <taxon>Streptomyces</taxon>
    </lineage>
</organism>
<dbReference type="InterPro" id="IPR001647">
    <property type="entry name" value="HTH_TetR"/>
</dbReference>
<dbReference type="PROSITE" id="PS50977">
    <property type="entry name" value="HTH_TETR_2"/>
    <property type="match status" value="1"/>
</dbReference>
<comment type="caution">
    <text evidence="6">The sequence shown here is derived from an EMBL/GenBank/DDBJ whole genome shotgun (WGS) entry which is preliminary data.</text>
</comment>
<dbReference type="InterPro" id="IPR009057">
    <property type="entry name" value="Homeodomain-like_sf"/>
</dbReference>
<dbReference type="PANTHER" id="PTHR30055:SF234">
    <property type="entry name" value="HTH-TYPE TRANSCRIPTIONAL REGULATOR BETI"/>
    <property type="match status" value="1"/>
</dbReference>
<dbReference type="PRINTS" id="PR00455">
    <property type="entry name" value="HTHTETR"/>
</dbReference>
<accession>A0ABP6MLY2</accession>
<dbReference type="EMBL" id="BAAAUG010000073">
    <property type="protein sequence ID" value="GAA3114971.1"/>
    <property type="molecule type" value="Genomic_DNA"/>
</dbReference>
<evidence type="ECO:0000313" key="6">
    <source>
        <dbReference type="EMBL" id="GAA3114971.1"/>
    </source>
</evidence>
<evidence type="ECO:0000256" key="2">
    <source>
        <dbReference type="ARBA" id="ARBA00023125"/>
    </source>
</evidence>
<evidence type="ECO:0000256" key="4">
    <source>
        <dbReference type="PROSITE-ProRule" id="PRU00335"/>
    </source>
</evidence>
<dbReference type="Gene3D" id="1.10.357.10">
    <property type="entry name" value="Tetracycline Repressor, domain 2"/>
    <property type="match status" value="1"/>
</dbReference>
<evidence type="ECO:0000256" key="3">
    <source>
        <dbReference type="ARBA" id="ARBA00023163"/>
    </source>
</evidence>